<proteinExistence type="predicted"/>
<dbReference type="InterPro" id="IPR008554">
    <property type="entry name" value="Glutaredoxin-like"/>
</dbReference>
<dbReference type="AlphaFoldDB" id="A0AAJ1T0D5"/>
<keyword evidence="2" id="KW-1185">Reference proteome</keyword>
<dbReference type="InterPro" id="IPR036249">
    <property type="entry name" value="Thioredoxin-like_sf"/>
</dbReference>
<dbReference type="Pfam" id="PF05768">
    <property type="entry name" value="Glrx-like"/>
    <property type="match status" value="1"/>
</dbReference>
<sequence length="80" mass="9484">MMEVFFYTRKKCPLCEEAKLNLQLVSEDIEIKIHEIDIETDDQLIEEYGLMIPVVKCQGNLIQYGQVDYVTLRNRLQEFV</sequence>
<evidence type="ECO:0000313" key="2">
    <source>
        <dbReference type="Proteomes" id="UP001237207"/>
    </source>
</evidence>
<reference evidence="1" key="1">
    <citation type="submission" date="2023-07" db="EMBL/GenBank/DDBJ databases">
        <title>Genomic Encyclopedia of Type Strains, Phase IV (KMG-IV): sequencing the most valuable type-strain genomes for metagenomic binning, comparative biology and taxonomic classification.</title>
        <authorList>
            <person name="Goeker M."/>
        </authorList>
    </citation>
    <scope>NUCLEOTIDE SEQUENCE</scope>
    <source>
        <strain evidence="1">DSM 23947</strain>
    </source>
</reference>
<dbReference type="SUPFAM" id="SSF52833">
    <property type="entry name" value="Thioredoxin-like"/>
    <property type="match status" value="1"/>
</dbReference>
<name>A0AAJ1T0D5_9BACI</name>
<comment type="caution">
    <text evidence="1">The sequence shown here is derived from an EMBL/GenBank/DDBJ whole genome shotgun (WGS) entry which is preliminary data.</text>
</comment>
<evidence type="ECO:0000313" key="1">
    <source>
        <dbReference type="EMBL" id="MDQ0216244.1"/>
    </source>
</evidence>
<dbReference type="Proteomes" id="UP001237207">
    <property type="component" value="Unassembled WGS sequence"/>
</dbReference>
<organism evidence="1 2">
    <name type="scientific">Oikeobacillus pervagus</name>
    <dbReference type="NCBI Taxonomy" id="1325931"/>
    <lineage>
        <taxon>Bacteria</taxon>
        <taxon>Bacillati</taxon>
        <taxon>Bacillota</taxon>
        <taxon>Bacilli</taxon>
        <taxon>Bacillales</taxon>
        <taxon>Bacillaceae</taxon>
        <taxon>Oikeobacillus</taxon>
    </lineage>
</organism>
<protein>
    <submittedName>
        <fullName evidence="1">Glutaredoxin</fullName>
    </submittedName>
</protein>
<accession>A0AAJ1T0D5</accession>
<dbReference type="Gene3D" id="3.40.30.10">
    <property type="entry name" value="Glutaredoxin"/>
    <property type="match status" value="1"/>
</dbReference>
<gene>
    <name evidence="1" type="ORF">J2S13_002684</name>
</gene>
<dbReference type="EMBL" id="JAUSUC010000040">
    <property type="protein sequence ID" value="MDQ0216244.1"/>
    <property type="molecule type" value="Genomic_DNA"/>
</dbReference>